<dbReference type="PROSITE" id="PS50090">
    <property type="entry name" value="MYB_LIKE"/>
    <property type="match status" value="1"/>
</dbReference>
<dbReference type="InterPro" id="IPR009057">
    <property type="entry name" value="Homeodomain-like_sf"/>
</dbReference>
<keyword evidence="3" id="KW-0539">Nucleus</keyword>
<reference evidence="7" key="1">
    <citation type="submission" date="2012-11" db="EMBL/GenBank/DDBJ databases">
        <authorList>
            <person name="Lucero-Rivera Y.E."/>
            <person name="Tovar-Ramirez D."/>
        </authorList>
    </citation>
    <scope>NUCLEOTIDE SEQUENCE</scope>
    <source>
        <tissue evidence="7">Salivary gland</tissue>
    </source>
</reference>
<dbReference type="PANTHER" id="PTHR46380">
    <property type="entry name" value="CYCLIN-D-BINDING MYB-LIKE TRANSCRIPTION FACTOR 1"/>
    <property type="match status" value="1"/>
</dbReference>
<evidence type="ECO:0000259" key="5">
    <source>
        <dbReference type="PROSITE" id="PS50090"/>
    </source>
</evidence>
<dbReference type="InterPro" id="IPR017930">
    <property type="entry name" value="Myb_dom"/>
</dbReference>
<dbReference type="SUPFAM" id="SSF46689">
    <property type="entry name" value="Homeodomain-like"/>
    <property type="match status" value="2"/>
</dbReference>
<dbReference type="PANTHER" id="PTHR46380:SF2">
    <property type="entry name" value="CYCLIN-D-BINDING MYB-LIKE TRANSCRIPTION FACTOR 1"/>
    <property type="match status" value="1"/>
</dbReference>
<evidence type="ECO:0000256" key="1">
    <source>
        <dbReference type="ARBA" id="ARBA00004123"/>
    </source>
</evidence>
<reference evidence="7" key="2">
    <citation type="journal article" date="2015" name="J. Proteomics">
        <title>Sexual differences in the sialomes of the zebra tick, Rhipicephalus pulchellus.</title>
        <authorList>
            <person name="Tan A.W."/>
            <person name="Francischetti I.M."/>
            <person name="Slovak M."/>
            <person name="Kini R.M."/>
            <person name="Ribeiro J.M."/>
        </authorList>
    </citation>
    <scope>NUCLEOTIDE SEQUENCE</scope>
    <source>
        <tissue evidence="7">Salivary gland</tissue>
    </source>
</reference>
<feature type="region of interest" description="Disordered" evidence="4">
    <location>
        <begin position="673"/>
        <end position="697"/>
    </location>
</feature>
<feature type="non-terminal residue" evidence="7">
    <location>
        <position position="1"/>
    </location>
</feature>
<dbReference type="GO" id="GO:0000978">
    <property type="term" value="F:RNA polymerase II cis-regulatory region sequence-specific DNA binding"/>
    <property type="evidence" value="ECO:0007669"/>
    <property type="project" value="TreeGrafter"/>
</dbReference>
<evidence type="ECO:0000256" key="4">
    <source>
        <dbReference type="SAM" id="MobiDB-lite"/>
    </source>
</evidence>
<name>L7MCC5_RHIPC</name>
<dbReference type="CDD" id="cd00167">
    <property type="entry name" value="SANT"/>
    <property type="match status" value="2"/>
</dbReference>
<evidence type="ECO:0000256" key="2">
    <source>
        <dbReference type="ARBA" id="ARBA00023125"/>
    </source>
</evidence>
<comment type="subcellular location">
    <subcellularLocation>
        <location evidence="1">Nucleus</location>
    </subcellularLocation>
</comment>
<protein>
    <submittedName>
        <fullName evidence="7">Putative cyclin-d-binding myb-like transcription factor 1</fullName>
    </submittedName>
</protein>
<dbReference type="AlphaFoldDB" id="L7MCC5"/>
<dbReference type="InterPro" id="IPR001005">
    <property type="entry name" value="SANT/Myb"/>
</dbReference>
<dbReference type="Gene3D" id="1.10.10.60">
    <property type="entry name" value="Homeodomain-like"/>
    <property type="match status" value="2"/>
</dbReference>
<dbReference type="PROSITE" id="PS51294">
    <property type="entry name" value="HTH_MYB"/>
    <property type="match status" value="1"/>
</dbReference>
<dbReference type="InterPro" id="IPR051651">
    <property type="entry name" value="DMTF1_DNA-bind_reg"/>
</dbReference>
<evidence type="ECO:0000259" key="6">
    <source>
        <dbReference type="PROSITE" id="PS51294"/>
    </source>
</evidence>
<dbReference type="GO" id="GO:0005634">
    <property type="term" value="C:nucleus"/>
    <property type="evidence" value="ECO:0007669"/>
    <property type="project" value="UniProtKB-SubCell"/>
</dbReference>
<dbReference type="InterPro" id="IPR046775">
    <property type="entry name" value="DMTF1_N"/>
</dbReference>
<organism evidence="7">
    <name type="scientific">Rhipicephalus pulchellus</name>
    <name type="common">Yellow backed tick</name>
    <name type="synonym">Dermacentor pulchellus</name>
    <dbReference type="NCBI Taxonomy" id="72859"/>
    <lineage>
        <taxon>Eukaryota</taxon>
        <taxon>Metazoa</taxon>
        <taxon>Ecdysozoa</taxon>
        <taxon>Arthropoda</taxon>
        <taxon>Chelicerata</taxon>
        <taxon>Arachnida</taxon>
        <taxon>Acari</taxon>
        <taxon>Parasitiformes</taxon>
        <taxon>Ixodida</taxon>
        <taxon>Ixodoidea</taxon>
        <taxon>Ixodidae</taxon>
        <taxon>Rhipicephalinae</taxon>
        <taxon>Rhipicephalus</taxon>
        <taxon>Rhipicephalus</taxon>
    </lineage>
</organism>
<accession>L7MCC5</accession>
<dbReference type="GO" id="GO:0000981">
    <property type="term" value="F:DNA-binding transcription factor activity, RNA polymerase II-specific"/>
    <property type="evidence" value="ECO:0007669"/>
    <property type="project" value="TreeGrafter"/>
</dbReference>
<feature type="domain" description="Myb-like" evidence="5">
    <location>
        <begin position="376"/>
        <end position="437"/>
    </location>
</feature>
<evidence type="ECO:0000313" key="7">
    <source>
        <dbReference type="EMBL" id="JAA61620.1"/>
    </source>
</evidence>
<feature type="region of interest" description="Disordered" evidence="4">
    <location>
        <begin position="747"/>
        <end position="782"/>
    </location>
</feature>
<dbReference type="Pfam" id="PF20588">
    <property type="entry name" value="DMTF1_N"/>
    <property type="match status" value="1"/>
</dbReference>
<dbReference type="Pfam" id="PF00249">
    <property type="entry name" value="Myb_DNA-binding"/>
    <property type="match status" value="2"/>
</dbReference>
<proteinExistence type="evidence at transcript level"/>
<sequence length="782" mass="85154">AACFGIRAGLNISTTGALSMPVSSKADLSATHVTVGQPPCFLETTERKTEWTSGCESCRTYLWVRRASCRRGTAYRLNVCAHSSLFFTAVMDPIRVATVGVQADMLDSPDDVLDEEIAVGPVGSPCHGSLVMDSCETAYLTDNSIEEEVVVVADNTSDSLSAIDSLDSPGSSSQEMAPSYFLASCGDEDKQFTFSQQPTLFLAAQGENSNLSLDTGIPFINLNEALSQPATTTSVTDVNQNWFTTKEDKNNLHIKGHSWKQGMFSKEETEILKSNIQKYCEERGISSPATVIFSMTKEERKDFYRTVAKGLNRPLFSVYRRVIRMYDNKNHIGKYSSEELDQIKALRAAHGNDWRFIGNQLGRSAASIKDRCRLMKENCRQGVWVTAEERRLAEAVYDLSGALPGEMVSGGLSWTAVAERVGSRSEKQCRTKWLNYLNWKEAGGTHWTRQDDLTLISTVYALQVAEESMIDWVEFAKDWTSVRSPQWLRGKWWSLKRTVPNAGKLAFREICSYLYENYCPKMELRDEGATSSRATLDGLSQQHPKIVMPGAPLRILKAAPPPPPQTPGITALPIAVASGLAGTTLQPAAPLTLTTTADGILEVIPQNFQLPSAPPQAILLTTPGQSSIPIATLPPGQIIIQTLPTEPPQAAESLLVQMHLPPAVPPAELVVNSDTSLAPAEPSSPQPDTVSLDTSDIDSSSSYAMCCIDGEEFQVQEIHDTSCLDEVDDPSLVASQMSERRAESVILSDPMLAGSPGLLGSTSDIDSDKSHVVDGLDGVEDA</sequence>
<evidence type="ECO:0000256" key="3">
    <source>
        <dbReference type="ARBA" id="ARBA00023242"/>
    </source>
</evidence>
<feature type="domain" description="HTH myb-type" evidence="6">
    <location>
        <begin position="413"/>
        <end position="441"/>
    </location>
</feature>
<dbReference type="FunFam" id="1.10.10.60:FF:000139">
    <property type="entry name" value="cyclin-D-binding Myb-like transcription factor 1 isoform X2"/>
    <property type="match status" value="1"/>
</dbReference>
<dbReference type="SMART" id="SM00717">
    <property type="entry name" value="SANT"/>
    <property type="match status" value="4"/>
</dbReference>
<keyword evidence="2" id="KW-0238">DNA-binding</keyword>
<feature type="compositionally biased region" description="Low complexity" evidence="4">
    <location>
        <begin position="688"/>
        <end position="697"/>
    </location>
</feature>
<dbReference type="EMBL" id="GACK01003414">
    <property type="protein sequence ID" value="JAA61620.1"/>
    <property type="molecule type" value="mRNA"/>
</dbReference>